<dbReference type="InterPro" id="IPR050639">
    <property type="entry name" value="SSR_resolvase"/>
</dbReference>
<sequence length="536" mass="62257">MYKVAIYSRKSKLTEKGDSIQNQIDLCKQHINNKFNACEFIIYEDEGYSGGNANRPQFKLMIEDAKKNKFDILICYRLDRVSRNISDFSGTIELLNNHNISFISVKEQFDTSTPMGRAMMYIASVFAQLERETIAERIRDNMLSLARSGRWLGGQTPTGFKSEPIIYYDSDMNKKKMYKLSPIKDELSMVKNLYSKYIELKSLSKLESFTLQNNIKTKNNKDFDKSSLKSILTNPVYAIADELVYEYFKNNNCDIPSPKSDFNSNHSIITYNKQSKTKKNTTLRRDKSDWIIAIGKHKGIIPSDNWIKVQYLLESNSKKAPRLNTGSIGLITPLLICKECGSKMRVSVYRRKGVTYYYYRCLMKERSKGSRCNSKNLLGSMADEMILKEIKNISINQNRLYHKLNHHRQSINSIYNKNVDKKDDLEKELKLYEQNISNLTLQISQNQSSTASKYLINQIEEFDNKINEIKKELNDITEDNEITLLKKINIDLYVELLTHFSSNIDSLTFEEKKQLLNELISNITWDGEKLEIFLKG</sequence>
<reference evidence="4 5" key="1">
    <citation type="submission" date="2023-03" db="EMBL/GenBank/DDBJ databases">
        <title>Complete genome sequence of Tepidibacter sp. SWIR-1, isolated from a deep-sea hydrothermal vent.</title>
        <authorList>
            <person name="Li X."/>
        </authorList>
    </citation>
    <scope>NUCLEOTIDE SEQUENCE [LARGE SCALE GENOMIC DNA]</scope>
    <source>
        <strain evidence="4 5">SWIR-1</strain>
    </source>
</reference>
<feature type="domain" description="Resolvase/invertase-type recombinase catalytic" evidence="2">
    <location>
        <begin position="3"/>
        <end position="149"/>
    </location>
</feature>
<dbReference type="InterPro" id="IPR036162">
    <property type="entry name" value="Resolvase-like_N_sf"/>
</dbReference>
<evidence type="ECO:0000313" key="4">
    <source>
        <dbReference type="EMBL" id="WFD11028.1"/>
    </source>
</evidence>
<dbReference type="Proteomes" id="UP001222800">
    <property type="component" value="Chromosome"/>
</dbReference>
<gene>
    <name evidence="4" type="ORF">P4S50_02840</name>
</gene>
<protein>
    <submittedName>
        <fullName evidence="4">Recombinase family protein</fullName>
    </submittedName>
</protein>
<dbReference type="Pfam" id="PF00239">
    <property type="entry name" value="Resolvase"/>
    <property type="match status" value="1"/>
</dbReference>
<dbReference type="SMART" id="SM00857">
    <property type="entry name" value="Resolvase"/>
    <property type="match status" value="1"/>
</dbReference>
<dbReference type="PANTHER" id="PTHR30461">
    <property type="entry name" value="DNA-INVERTASE FROM LAMBDOID PROPHAGE"/>
    <property type="match status" value="1"/>
</dbReference>
<keyword evidence="1" id="KW-0175">Coiled coil</keyword>
<evidence type="ECO:0000313" key="5">
    <source>
        <dbReference type="Proteomes" id="UP001222800"/>
    </source>
</evidence>
<proteinExistence type="predicted"/>
<dbReference type="SUPFAM" id="SSF53041">
    <property type="entry name" value="Resolvase-like"/>
    <property type="match status" value="1"/>
</dbReference>
<evidence type="ECO:0000256" key="1">
    <source>
        <dbReference type="SAM" id="Coils"/>
    </source>
</evidence>
<dbReference type="Pfam" id="PF07508">
    <property type="entry name" value="Recombinase"/>
    <property type="match status" value="1"/>
</dbReference>
<dbReference type="PANTHER" id="PTHR30461:SF23">
    <property type="entry name" value="DNA RECOMBINASE-RELATED"/>
    <property type="match status" value="1"/>
</dbReference>
<dbReference type="PROSITE" id="PS51736">
    <property type="entry name" value="RECOMBINASES_3"/>
    <property type="match status" value="1"/>
</dbReference>
<dbReference type="CDD" id="cd03768">
    <property type="entry name" value="SR_ResInv"/>
    <property type="match status" value="1"/>
</dbReference>
<dbReference type="RefSeq" id="WP_277732992.1">
    <property type="nucleotide sequence ID" value="NZ_CP120733.1"/>
</dbReference>
<dbReference type="InterPro" id="IPR038109">
    <property type="entry name" value="DNA_bind_recomb_sf"/>
</dbReference>
<name>A0ABY8EDL0_9FIRM</name>
<dbReference type="Pfam" id="PF13408">
    <property type="entry name" value="Zn_ribbon_recom"/>
    <property type="match status" value="1"/>
</dbReference>
<dbReference type="Gene3D" id="3.40.50.1390">
    <property type="entry name" value="Resolvase, N-terminal catalytic domain"/>
    <property type="match status" value="1"/>
</dbReference>
<dbReference type="PROSITE" id="PS51737">
    <property type="entry name" value="RECOMBINASE_DNA_BIND"/>
    <property type="match status" value="1"/>
</dbReference>
<dbReference type="InterPro" id="IPR025827">
    <property type="entry name" value="Zn_ribbon_recom_dom"/>
</dbReference>
<feature type="coiled-coil region" evidence="1">
    <location>
        <begin position="415"/>
        <end position="479"/>
    </location>
</feature>
<keyword evidence="5" id="KW-1185">Reference proteome</keyword>
<dbReference type="Gene3D" id="3.90.1750.20">
    <property type="entry name" value="Putative Large Serine Recombinase, Chain B, Domain 2"/>
    <property type="match status" value="1"/>
</dbReference>
<organism evidence="4 5">
    <name type="scientific">Tepidibacter hydrothermalis</name>
    <dbReference type="NCBI Taxonomy" id="3036126"/>
    <lineage>
        <taxon>Bacteria</taxon>
        <taxon>Bacillati</taxon>
        <taxon>Bacillota</taxon>
        <taxon>Clostridia</taxon>
        <taxon>Peptostreptococcales</taxon>
        <taxon>Peptostreptococcaceae</taxon>
        <taxon>Tepidibacter</taxon>
    </lineage>
</organism>
<accession>A0ABY8EDL0</accession>
<dbReference type="EMBL" id="CP120733">
    <property type="protein sequence ID" value="WFD11028.1"/>
    <property type="molecule type" value="Genomic_DNA"/>
</dbReference>
<dbReference type="InterPro" id="IPR011109">
    <property type="entry name" value="DNA_bind_recombinase_dom"/>
</dbReference>
<feature type="domain" description="Recombinase" evidence="3">
    <location>
        <begin position="164"/>
        <end position="319"/>
    </location>
</feature>
<evidence type="ECO:0000259" key="3">
    <source>
        <dbReference type="PROSITE" id="PS51737"/>
    </source>
</evidence>
<dbReference type="InterPro" id="IPR006119">
    <property type="entry name" value="Resolv_N"/>
</dbReference>
<evidence type="ECO:0000259" key="2">
    <source>
        <dbReference type="PROSITE" id="PS51736"/>
    </source>
</evidence>